<dbReference type="RefSeq" id="WP_084574400.1">
    <property type="nucleotide sequence ID" value="NZ_CP155572.1"/>
</dbReference>
<evidence type="ECO:0000313" key="4">
    <source>
        <dbReference type="Proteomes" id="UP000192738"/>
    </source>
</evidence>
<gene>
    <name evidence="3" type="ORF">SAMN04488500_10339</name>
</gene>
<proteinExistence type="predicted"/>
<dbReference type="EMBL" id="FWXI01000003">
    <property type="protein sequence ID" value="SMC44083.1"/>
    <property type="molecule type" value="Genomic_DNA"/>
</dbReference>
<evidence type="ECO:0008006" key="5">
    <source>
        <dbReference type="Google" id="ProtNLM"/>
    </source>
</evidence>
<sequence length="149" mass="15984">MNKAFLAACLASLLVIAGCSGQKSQTPATPPAQQQGGGQQAQHNMANMANMEDPNPIMAQMNQALDDVTAKSQANKLTEARPSASNLVTLNNRLSSHFSDTGFRDRLSQAITALNSEVNKPTPDKAAVEKQVENIRRLMTEAPNKIMAH</sequence>
<feature type="chain" id="PRO_5038457927" description="Lipoprotein" evidence="2">
    <location>
        <begin position="18"/>
        <end position="149"/>
    </location>
</feature>
<dbReference type="PROSITE" id="PS51257">
    <property type="entry name" value="PROKAR_LIPOPROTEIN"/>
    <property type="match status" value="1"/>
</dbReference>
<organism evidence="3 4">
    <name type="scientific">Sporomusa malonica</name>
    <dbReference type="NCBI Taxonomy" id="112901"/>
    <lineage>
        <taxon>Bacteria</taxon>
        <taxon>Bacillati</taxon>
        <taxon>Bacillota</taxon>
        <taxon>Negativicutes</taxon>
        <taxon>Selenomonadales</taxon>
        <taxon>Sporomusaceae</taxon>
        <taxon>Sporomusa</taxon>
    </lineage>
</organism>
<reference evidence="3 4" key="1">
    <citation type="submission" date="2017-04" db="EMBL/GenBank/DDBJ databases">
        <authorList>
            <person name="Afonso C.L."/>
            <person name="Miller P.J."/>
            <person name="Scott M.A."/>
            <person name="Spackman E."/>
            <person name="Goraichik I."/>
            <person name="Dimitrov K.M."/>
            <person name="Suarez D.L."/>
            <person name="Swayne D.E."/>
        </authorList>
    </citation>
    <scope>NUCLEOTIDE SEQUENCE [LARGE SCALE GENOMIC DNA]</scope>
    <source>
        <strain evidence="3 4">DSM 5090</strain>
    </source>
</reference>
<keyword evidence="4" id="KW-1185">Reference proteome</keyword>
<evidence type="ECO:0000313" key="3">
    <source>
        <dbReference type="EMBL" id="SMC44083.1"/>
    </source>
</evidence>
<dbReference type="STRING" id="112901.SAMN04488500_10339"/>
<dbReference type="Proteomes" id="UP000192738">
    <property type="component" value="Unassembled WGS sequence"/>
</dbReference>
<name>A0A1W1Z6N4_9FIRM</name>
<accession>A0A1W1Z6N4</accession>
<protein>
    <recommendedName>
        <fullName evidence="5">Lipoprotein</fullName>
    </recommendedName>
</protein>
<dbReference type="AlphaFoldDB" id="A0A1W1Z6N4"/>
<dbReference type="OrthoDB" id="9908001at2"/>
<keyword evidence="2" id="KW-0732">Signal</keyword>
<evidence type="ECO:0000256" key="2">
    <source>
        <dbReference type="SAM" id="SignalP"/>
    </source>
</evidence>
<feature type="region of interest" description="Disordered" evidence="1">
    <location>
        <begin position="21"/>
        <end position="42"/>
    </location>
</feature>
<feature type="signal peptide" evidence="2">
    <location>
        <begin position="1"/>
        <end position="17"/>
    </location>
</feature>
<evidence type="ECO:0000256" key="1">
    <source>
        <dbReference type="SAM" id="MobiDB-lite"/>
    </source>
</evidence>
<feature type="compositionally biased region" description="Low complexity" evidence="1">
    <location>
        <begin position="25"/>
        <end position="34"/>
    </location>
</feature>